<reference evidence="4" key="2">
    <citation type="submission" date="2012-11" db="EMBL/GenBank/DDBJ databases">
        <authorList>
            <person name="Kuo A."/>
            <person name="Curtis B.A."/>
            <person name="Tanifuji G."/>
            <person name="Burki F."/>
            <person name="Gruber A."/>
            <person name="Irimia M."/>
            <person name="Maruyama S."/>
            <person name="Arias M.C."/>
            <person name="Ball S.G."/>
            <person name="Gile G.H."/>
            <person name="Hirakawa Y."/>
            <person name="Hopkins J.F."/>
            <person name="Rensing S.A."/>
            <person name="Schmutz J."/>
            <person name="Symeonidi A."/>
            <person name="Elias M."/>
            <person name="Eveleigh R.J."/>
            <person name="Herman E.K."/>
            <person name="Klute M.J."/>
            <person name="Nakayama T."/>
            <person name="Obornik M."/>
            <person name="Reyes-Prieto A."/>
            <person name="Armbrust E.V."/>
            <person name="Aves S.J."/>
            <person name="Beiko R.G."/>
            <person name="Coutinho P."/>
            <person name="Dacks J.B."/>
            <person name="Durnford D.G."/>
            <person name="Fast N.M."/>
            <person name="Green B.R."/>
            <person name="Grisdale C."/>
            <person name="Hempe F."/>
            <person name="Henrissat B."/>
            <person name="Hoppner M.P."/>
            <person name="Ishida K.-I."/>
            <person name="Kim E."/>
            <person name="Koreny L."/>
            <person name="Kroth P.G."/>
            <person name="Liu Y."/>
            <person name="Malik S.-B."/>
            <person name="Maier U.G."/>
            <person name="McRose D."/>
            <person name="Mock T."/>
            <person name="Neilson J.A."/>
            <person name="Onodera N.T."/>
            <person name="Poole A.M."/>
            <person name="Pritham E.J."/>
            <person name="Richards T.A."/>
            <person name="Rocap G."/>
            <person name="Roy S.W."/>
            <person name="Sarai C."/>
            <person name="Schaack S."/>
            <person name="Shirato S."/>
            <person name="Slamovits C.H."/>
            <person name="Spencer D.F."/>
            <person name="Suzuki S."/>
            <person name="Worden A.Z."/>
            <person name="Zauner S."/>
            <person name="Barry K."/>
            <person name="Bell C."/>
            <person name="Bharti A.K."/>
            <person name="Crow J.A."/>
            <person name="Grimwood J."/>
            <person name="Kramer R."/>
            <person name="Lindquist E."/>
            <person name="Lucas S."/>
            <person name="Salamov A."/>
            <person name="McFadden G.I."/>
            <person name="Lane C.E."/>
            <person name="Keeling P.J."/>
            <person name="Gray M.W."/>
            <person name="Grigoriev I.V."/>
            <person name="Archibald J.M."/>
        </authorList>
    </citation>
    <scope>NUCLEOTIDE SEQUENCE</scope>
    <source>
        <strain evidence="4">CCMP2712</strain>
    </source>
</reference>
<dbReference type="PaxDb" id="55529-EKX51188"/>
<dbReference type="RefSeq" id="XP_005838168.1">
    <property type="nucleotide sequence ID" value="XM_005838111.1"/>
</dbReference>
<feature type="compositionally biased region" description="Polar residues" evidence="1">
    <location>
        <begin position="298"/>
        <end position="309"/>
    </location>
</feature>
<dbReference type="Proteomes" id="UP000011087">
    <property type="component" value="Unassembled WGS sequence"/>
</dbReference>
<organism evidence="2">
    <name type="scientific">Guillardia theta (strain CCMP2712)</name>
    <name type="common">Cryptophyte</name>
    <dbReference type="NCBI Taxonomy" id="905079"/>
    <lineage>
        <taxon>Eukaryota</taxon>
        <taxon>Cryptophyceae</taxon>
        <taxon>Pyrenomonadales</taxon>
        <taxon>Geminigeraceae</taxon>
        <taxon>Guillardia</taxon>
    </lineage>
</organism>
<keyword evidence="4" id="KW-1185">Reference proteome</keyword>
<dbReference type="EMBL" id="JH992976">
    <property type="protein sequence ID" value="EKX51188.1"/>
    <property type="molecule type" value="Genomic_DNA"/>
</dbReference>
<evidence type="ECO:0000313" key="2">
    <source>
        <dbReference type="EMBL" id="EKX51188.1"/>
    </source>
</evidence>
<evidence type="ECO:0000313" key="3">
    <source>
        <dbReference type="EnsemblProtists" id="EKX51188"/>
    </source>
</evidence>
<name>L1JSX4_GUITC</name>
<evidence type="ECO:0000313" key="4">
    <source>
        <dbReference type="Proteomes" id="UP000011087"/>
    </source>
</evidence>
<dbReference type="GeneID" id="17307820"/>
<dbReference type="HOGENOM" id="CLU_676965_0_0_1"/>
<evidence type="ECO:0000256" key="1">
    <source>
        <dbReference type="SAM" id="MobiDB-lite"/>
    </source>
</evidence>
<dbReference type="AlphaFoldDB" id="L1JSX4"/>
<reference evidence="2 4" key="1">
    <citation type="journal article" date="2012" name="Nature">
        <title>Algal genomes reveal evolutionary mosaicism and the fate of nucleomorphs.</title>
        <authorList>
            <consortium name="DOE Joint Genome Institute"/>
            <person name="Curtis B.A."/>
            <person name="Tanifuji G."/>
            <person name="Burki F."/>
            <person name="Gruber A."/>
            <person name="Irimia M."/>
            <person name="Maruyama S."/>
            <person name="Arias M.C."/>
            <person name="Ball S.G."/>
            <person name="Gile G.H."/>
            <person name="Hirakawa Y."/>
            <person name="Hopkins J.F."/>
            <person name="Kuo A."/>
            <person name="Rensing S.A."/>
            <person name="Schmutz J."/>
            <person name="Symeonidi A."/>
            <person name="Elias M."/>
            <person name="Eveleigh R.J."/>
            <person name="Herman E.K."/>
            <person name="Klute M.J."/>
            <person name="Nakayama T."/>
            <person name="Obornik M."/>
            <person name="Reyes-Prieto A."/>
            <person name="Armbrust E.V."/>
            <person name="Aves S.J."/>
            <person name="Beiko R.G."/>
            <person name="Coutinho P."/>
            <person name="Dacks J.B."/>
            <person name="Durnford D.G."/>
            <person name="Fast N.M."/>
            <person name="Green B.R."/>
            <person name="Grisdale C.J."/>
            <person name="Hempel F."/>
            <person name="Henrissat B."/>
            <person name="Hoppner M.P."/>
            <person name="Ishida K."/>
            <person name="Kim E."/>
            <person name="Koreny L."/>
            <person name="Kroth P.G."/>
            <person name="Liu Y."/>
            <person name="Malik S.B."/>
            <person name="Maier U.G."/>
            <person name="McRose D."/>
            <person name="Mock T."/>
            <person name="Neilson J.A."/>
            <person name="Onodera N.T."/>
            <person name="Poole A.M."/>
            <person name="Pritham E.J."/>
            <person name="Richards T.A."/>
            <person name="Rocap G."/>
            <person name="Roy S.W."/>
            <person name="Sarai C."/>
            <person name="Schaack S."/>
            <person name="Shirato S."/>
            <person name="Slamovits C.H."/>
            <person name="Spencer D.F."/>
            <person name="Suzuki S."/>
            <person name="Worden A.Z."/>
            <person name="Zauner S."/>
            <person name="Barry K."/>
            <person name="Bell C."/>
            <person name="Bharti A.K."/>
            <person name="Crow J.A."/>
            <person name="Grimwood J."/>
            <person name="Kramer R."/>
            <person name="Lindquist E."/>
            <person name="Lucas S."/>
            <person name="Salamov A."/>
            <person name="McFadden G.I."/>
            <person name="Lane C.E."/>
            <person name="Keeling P.J."/>
            <person name="Gray M.W."/>
            <person name="Grigoriev I.V."/>
            <person name="Archibald J.M."/>
        </authorList>
    </citation>
    <scope>NUCLEOTIDE SEQUENCE</scope>
    <source>
        <strain evidence="2 4">CCMP2712</strain>
    </source>
</reference>
<accession>L1JSX4</accession>
<feature type="compositionally biased region" description="Low complexity" evidence="1">
    <location>
        <begin position="287"/>
        <end position="297"/>
    </location>
</feature>
<protein>
    <submittedName>
        <fullName evidence="2 3">Uncharacterized protein</fullName>
    </submittedName>
</protein>
<proteinExistence type="predicted"/>
<feature type="region of interest" description="Disordered" evidence="1">
    <location>
        <begin position="258"/>
        <end position="323"/>
    </location>
</feature>
<reference evidence="3" key="3">
    <citation type="submission" date="2016-03" db="UniProtKB">
        <authorList>
            <consortium name="EnsemblProtists"/>
        </authorList>
    </citation>
    <scope>IDENTIFICATION</scope>
</reference>
<gene>
    <name evidence="2" type="ORF">GUITHDRAFT_103104</name>
</gene>
<dbReference type="KEGG" id="gtt:GUITHDRAFT_103104"/>
<sequence length="407" mass="46611">MVRPAATEENKFIGLHFALAVTVPVTSVTQQVGHCIIARTGRYSIFSALQECCPTIIRSEEPFIGRYGMTEMEFNKVLERNGFTKVRDRKGTIGPAAEDSMNHFFIDRRWRNPEVVKEREELKQSFLQLRESAHVFAGQCTVERFLTICHNYFVQWEALTRFHHDCRTKGSRGLSKRNLLPKPIANKPTILQLKFSSPNSAFQPVIKLKPQMRTWGIQPIDSLTVVSPAIVSEQETIDSSDQGANICRDFLCSEYQQQHAQQHHTQHQHEQQQHAQQLHEQQHERQQQQAEHGQHGQTDQQPSDQAVSNQDKEPRQPTDSEVAGLAAIWRETETLKRGWHEALCYPKCYNPFAMAPTSMLVPADQKPKRSRGRPPKHGSGMHWHTEEPLVYQVVHGQVHLMGAKQEA</sequence>
<dbReference type="EnsemblProtists" id="EKX51188">
    <property type="protein sequence ID" value="EKX51188"/>
    <property type="gene ID" value="GUITHDRAFT_103104"/>
</dbReference>